<dbReference type="EMBL" id="VSSQ01000103">
    <property type="protein sequence ID" value="MPL77074.1"/>
    <property type="molecule type" value="Genomic_DNA"/>
</dbReference>
<dbReference type="InterPro" id="IPR020816">
    <property type="entry name" value="Histone-like_DNA-bd_CS"/>
</dbReference>
<dbReference type="InterPro" id="IPR000119">
    <property type="entry name" value="Hist_DNA-bd"/>
</dbReference>
<evidence type="ECO:0000313" key="4">
    <source>
        <dbReference type="EMBL" id="MPL77074.1"/>
    </source>
</evidence>
<dbReference type="AlphaFoldDB" id="A0A644UDU7"/>
<dbReference type="Gene3D" id="4.10.520.10">
    <property type="entry name" value="IHF-like DNA-binding proteins"/>
    <property type="match status" value="1"/>
</dbReference>
<dbReference type="FunFam" id="4.10.520.10:FF:000001">
    <property type="entry name" value="DNA-binding protein HU"/>
    <property type="match status" value="1"/>
</dbReference>
<protein>
    <submittedName>
        <fullName evidence="4">DNA-binding protein HU</fullName>
    </submittedName>
</protein>
<dbReference type="SUPFAM" id="SSF47729">
    <property type="entry name" value="IHF-like DNA-binding proteins"/>
    <property type="match status" value="1"/>
</dbReference>
<comment type="caution">
    <text evidence="4">The sequence shown here is derived from an EMBL/GenBank/DDBJ whole genome shotgun (WGS) entry which is preliminary data.</text>
</comment>
<name>A0A644UDU7_9ZZZZ</name>
<dbReference type="SMART" id="SM00411">
    <property type="entry name" value="BHL"/>
    <property type="match status" value="1"/>
</dbReference>
<dbReference type="PRINTS" id="PR01727">
    <property type="entry name" value="DNABINDINGHU"/>
</dbReference>
<dbReference type="CDD" id="cd13831">
    <property type="entry name" value="HU"/>
    <property type="match status" value="1"/>
</dbReference>
<organism evidence="4">
    <name type="scientific">bioreactor metagenome</name>
    <dbReference type="NCBI Taxonomy" id="1076179"/>
    <lineage>
        <taxon>unclassified sequences</taxon>
        <taxon>metagenomes</taxon>
        <taxon>ecological metagenomes</taxon>
    </lineage>
</organism>
<dbReference type="GO" id="GO:0005829">
    <property type="term" value="C:cytosol"/>
    <property type="evidence" value="ECO:0007669"/>
    <property type="project" value="UniProtKB-ARBA"/>
</dbReference>
<dbReference type="GO" id="GO:0032991">
    <property type="term" value="C:protein-containing complex"/>
    <property type="evidence" value="ECO:0007669"/>
    <property type="project" value="UniProtKB-ARBA"/>
</dbReference>
<comment type="similarity">
    <text evidence="1">Belongs to the bacterial histone-like protein family.</text>
</comment>
<keyword evidence="2" id="KW-0226">DNA condensation</keyword>
<dbReference type="GO" id="GO:0030527">
    <property type="term" value="F:structural constituent of chromatin"/>
    <property type="evidence" value="ECO:0007669"/>
    <property type="project" value="InterPro"/>
</dbReference>
<keyword evidence="3 4" id="KW-0238">DNA-binding</keyword>
<dbReference type="InterPro" id="IPR010992">
    <property type="entry name" value="IHF-like_DNA-bd_dom_sf"/>
</dbReference>
<accession>A0A644UDU7</accession>
<gene>
    <name evidence="4" type="primary">hup_8</name>
    <name evidence="4" type="ORF">SDC9_22925</name>
</gene>
<dbReference type="GO" id="GO:0030261">
    <property type="term" value="P:chromosome condensation"/>
    <property type="evidence" value="ECO:0007669"/>
    <property type="project" value="UniProtKB-KW"/>
</dbReference>
<evidence type="ECO:0000256" key="1">
    <source>
        <dbReference type="ARBA" id="ARBA00010529"/>
    </source>
</evidence>
<reference evidence="4" key="1">
    <citation type="submission" date="2019-08" db="EMBL/GenBank/DDBJ databases">
        <authorList>
            <person name="Kucharzyk K."/>
            <person name="Murdoch R.W."/>
            <person name="Higgins S."/>
            <person name="Loffler F."/>
        </authorList>
    </citation>
    <scope>NUCLEOTIDE SEQUENCE</scope>
</reference>
<dbReference type="GO" id="GO:0042802">
    <property type="term" value="F:identical protein binding"/>
    <property type="evidence" value="ECO:0007669"/>
    <property type="project" value="UniProtKB-ARBA"/>
</dbReference>
<dbReference type="GO" id="GO:0003677">
    <property type="term" value="F:DNA binding"/>
    <property type="evidence" value="ECO:0007669"/>
    <property type="project" value="UniProtKB-KW"/>
</dbReference>
<dbReference type="PROSITE" id="PS00045">
    <property type="entry name" value="HISTONE_LIKE"/>
    <property type="match status" value="1"/>
</dbReference>
<proteinExistence type="inferred from homology"/>
<evidence type="ECO:0000256" key="3">
    <source>
        <dbReference type="ARBA" id="ARBA00023125"/>
    </source>
</evidence>
<dbReference type="GO" id="GO:0010467">
    <property type="term" value="P:gene expression"/>
    <property type="evidence" value="ECO:0007669"/>
    <property type="project" value="UniProtKB-ARBA"/>
</dbReference>
<sequence>MNKTELVASVAEKAGMTKKDAEKAINALFVSVEEALAKDDKVQIIGFGTFEVKAREERKGRNPQTGAEITIPASKTPVFKAGKGLKDAVN</sequence>
<dbReference type="PANTHER" id="PTHR33175:SF3">
    <property type="entry name" value="DNA-BINDING PROTEIN HU-BETA"/>
    <property type="match status" value="1"/>
</dbReference>
<dbReference type="Pfam" id="PF00216">
    <property type="entry name" value="Bac_DNA_binding"/>
    <property type="match status" value="1"/>
</dbReference>
<evidence type="ECO:0000256" key="2">
    <source>
        <dbReference type="ARBA" id="ARBA00023067"/>
    </source>
</evidence>
<dbReference type="PANTHER" id="PTHR33175">
    <property type="entry name" value="DNA-BINDING PROTEIN HU"/>
    <property type="match status" value="1"/>
</dbReference>